<comment type="caution">
    <text evidence="1">The sequence shown here is derived from an EMBL/GenBank/DDBJ whole genome shotgun (WGS) entry which is preliminary data.</text>
</comment>
<gene>
    <name evidence="1" type="ORF">LS79_008565</name>
</gene>
<sequence length="71" mass="8619">MNEIVLLQIKNPHFANLNDDWNKKSNYLKSFLKARIRLRIFVFLEKMRDFYHLSIDNDNMKNFVVMAKNLT</sequence>
<protein>
    <submittedName>
        <fullName evidence="1">Uncharacterized protein</fullName>
    </submittedName>
</protein>
<name>A0A4U8U5S7_9HELI</name>
<dbReference type="AlphaFoldDB" id="A0A4U8U5S7"/>
<dbReference type="RefSeq" id="WP_034565532.1">
    <property type="nucleotide sequence ID" value="NZ_FZMS01000039.1"/>
</dbReference>
<dbReference type="EMBL" id="JRPJ02000035">
    <property type="protein sequence ID" value="TLE09105.1"/>
    <property type="molecule type" value="Genomic_DNA"/>
</dbReference>
<evidence type="ECO:0000313" key="2">
    <source>
        <dbReference type="Proteomes" id="UP000029857"/>
    </source>
</evidence>
<evidence type="ECO:0000313" key="1">
    <source>
        <dbReference type="EMBL" id="TLE09105.1"/>
    </source>
</evidence>
<reference evidence="1 2" key="1">
    <citation type="journal article" date="2014" name="Genome Announc.">
        <title>Draft genome sequences of eight enterohepatic helicobacter species isolated from both laboratory and wild rodents.</title>
        <authorList>
            <person name="Sheh A."/>
            <person name="Shen Z."/>
            <person name="Fox J.G."/>
        </authorList>
    </citation>
    <scope>NUCLEOTIDE SEQUENCE [LARGE SCALE GENOMIC DNA]</scope>
    <source>
        <strain evidence="1 2">ATCC 49320</strain>
    </source>
</reference>
<dbReference type="Proteomes" id="UP000029857">
    <property type="component" value="Unassembled WGS sequence"/>
</dbReference>
<proteinExistence type="predicted"/>
<organism evidence="1 2">
    <name type="scientific">Helicobacter bilis</name>
    <dbReference type="NCBI Taxonomy" id="37372"/>
    <lineage>
        <taxon>Bacteria</taxon>
        <taxon>Pseudomonadati</taxon>
        <taxon>Campylobacterota</taxon>
        <taxon>Epsilonproteobacteria</taxon>
        <taxon>Campylobacterales</taxon>
        <taxon>Helicobacteraceae</taxon>
        <taxon>Helicobacter</taxon>
    </lineage>
</organism>
<accession>A0A4U8U5S7</accession>